<organism evidence="1 2">
    <name type="scientific">Stenotrophomonas maltophilia</name>
    <name type="common">Pseudomonas maltophilia</name>
    <name type="synonym">Xanthomonas maltophilia</name>
    <dbReference type="NCBI Taxonomy" id="40324"/>
    <lineage>
        <taxon>Bacteria</taxon>
        <taxon>Pseudomonadati</taxon>
        <taxon>Pseudomonadota</taxon>
        <taxon>Gammaproteobacteria</taxon>
        <taxon>Lysobacterales</taxon>
        <taxon>Lysobacteraceae</taxon>
        <taxon>Stenotrophomonas</taxon>
        <taxon>Stenotrophomonas maltophilia group</taxon>
    </lineage>
</organism>
<name>A0A0X3QVT7_STEMA</name>
<comment type="caution">
    <text evidence="1">The sequence shown here is derived from an EMBL/GenBank/DDBJ whole genome shotgun (WGS) entry which is preliminary data.</text>
</comment>
<reference evidence="1" key="2">
    <citation type="journal article" date="2020" name="Front. Microbiol.">
        <title>Genetic Variants of the DSF Quorum Sensing System in Stenotrophomonas maltophilia Influence Virulence and Resistance Phenotypes Among Genotypically Diverse Clinical Isolates.</title>
        <authorList>
            <person name="Yero D."/>
            <person name="Huedo P."/>
            <person name="Conchillo-Sole O."/>
            <person name="Martinez-Servat S."/>
            <person name="Mamat U."/>
            <person name="Coves X."/>
            <person name="Llanas F."/>
            <person name="Roca I."/>
            <person name="Vila J."/>
            <person name="Schaible U.E."/>
            <person name="Daura X."/>
            <person name="Gibert I."/>
        </authorList>
    </citation>
    <scope>NUCLEOTIDE SEQUENCE</scope>
    <source>
        <strain evidence="1">OG156</strain>
    </source>
</reference>
<dbReference type="AlphaFoldDB" id="A0A0X3QVT7"/>
<sequence>MATLSLGCRSAEMKVTADHVSERVIADMGAARLHLTADEAEQHAHQLQAAAKQLRAALQGAAA</sequence>
<proteinExistence type="predicted"/>
<dbReference type="Proteomes" id="UP000822271">
    <property type="component" value="Unassembled WGS sequence"/>
</dbReference>
<evidence type="ECO:0000313" key="2">
    <source>
        <dbReference type="Proteomes" id="UP000822271"/>
    </source>
</evidence>
<dbReference type="EMBL" id="RAUE01000010">
    <property type="protein sequence ID" value="MBA0310421.1"/>
    <property type="molecule type" value="Genomic_DNA"/>
</dbReference>
<dbReference type="RefSeq" id="WP_049431114.1">
    <property type="nucleotide sequence ID" value="NZ_CP051467.1"/>
</dbReference>
<evidence type="ECO:0000313" key="1">
    <source>
        <dbReference type="EMBL" id="MBA0310421.1"/>
    </source>
</evidence>
<accession>A0A0X3QVT7</accession>
<protein>
    <submittedName>
        <fullName evidence="1">Uncharacterized protein</fullName>
    </submittedName>
</protein>
<reference evidence="1" key="1">
    <citation type="submission" date="2018-09" db="EMBL/GenBank/DDBJ databases">
        <authorList>
            <person name="Groschel M."/>
            <person name="Kohl T."/>
            <person name="Conchillo-Sole O."/>
            <person name="Mamat U."/>
            <person name="Yero D."/>
            <person name="Niemann S."/>
            <person name="Daura X."/>
            <person name="Gibert I."/>
        </authorList>
    </citation>
    <scope>NUCLEOTIDE SEQUENCE</scope>
    <source>
        <strain evidence="1">OG156</strain>
    </source>
</reference>
<gene>
    <name evidence="1" type="ORF">D7Y33_05230</name>
</gene>